<feature type="region of interest" description="Disordered" evidence="1">
    <location>
        <begin position="207"/>
        <end position="266"/>
    </location>
</feature>
<feature type="compositionally biased region" description="Low complexity" evidence="1">
    <location>
        <begin position="231"/>
        <end position="253"/>
    </location>
</feature>
<evidence type="ECO:0000256" key="1">
    <source>
        <dbReference type="SAM" id="MobiDB-lite"/>
    </source>
</evidence>
<organism evidence="2 3">
    <name type="scientific">Chlorella vulgaris</name>
    <name type="common">Green alga</name>
    <dbReference type="NCBI Taxonomy" id="3077"/>
    <lineage>
        <taxon>Eukaryota</taxon>
        <taxon>Viridiplantae</taxon>
        <taxon>Chlorophyta</taxon>
        <taxon>core chlorophytes</taxon>
        <taxon>Trebouxiophyceae</taxon>
        <taxon>Chlorellales</taxon>
        <taxon>Chlorellaceae</taxon>
        <taxon>Chlorella clade</taxon>
        <taxon>Chlorella</taxon>
    </lineage>
</organism>
<protein>
    <submittedName>
        <fullName evidence="2">Uncharacterized protein</fullName>
    </submittedName>
</protein>
<name>A0A9D4YXC1_CHLVU</name>
<dbReference type="OrthoDB" id="514522at2759"/>
<comment type="caution">
    <text evidence="2">The sequence shown here is derived from an EMBL/GenBank/DDBJ whole genome shotgun (WGS) entry which is preliminary data.</text>
</comment>
<dbReference type="EMBL" id="SIDB01000006">
    <property type="protein sequence ID" value="KAI3431731.1"/>
    <property type="molecule type" value="Genomic_DNA"/>
</dbReference>
<sequence length="443" mass="47476">MSMLQRGAAFDATAHTGAAPRPSTAAARRSPPARAARHASTAGSSGATSATGRQPARSVATAAAAAPALTTEQRATTAVAFATALDAGSSLPVTWMSHWQQQAELQVARRVIINATRGRQQQRHREVSTLLALGSDSGTSAGTTAAAVAYQAQAVPERASPAPASADAAQVDALARLLGSSTGSLDMPPLQEMSEVDQLTWLASHPQLEEEPAVSTASLPAPNGSTPLCMQQGQPQPQQQPQPQYQQTQQQQWRRQEQPWEGALDTDASGSLETATLQGPVQLRVDGDELNVRPLWIAVFQPAAEGPAKLFESVVPLLPDLVGRLSSEITPFCSVTGLVFDGADEAGGGWHNYFVGLVGSVSAAEDEILWPNQVLHRDRVLFNVRNGWDVAKFLAQPSKQDVEEHRDNLQRLAAERGYRKGWAWHMLKLRWGAQELRRLGVEL</sequence>
<evidence type="ECO:0000313" key="2">
    <source>
        <dbReference type="EMBL" id="KAI3431731.1"/>
    </source>
</evidence>
<accession>A0A9D4YXC1</accession>
<keyword evidence="3" id="KW-1185">Reference proteome</keyword>
<dbReference type="Proteomes" id="UP001055712">
    <property type="component" value="Unassembled WGS sequence"/>
</dbReference>
<feature type="region of interest" description="Disordered" evidence="1">
    <location>
        <begin position="1"/>
        <end position="59"/>
    </location>
</feature>
<feature type="compositionally biased region" description="Polar residues" evidence="1">
    <location>
        <begin position="215"/>
        <end position="229"/>
    </location>
</feature>
<reference evidence="2" key="2">
    <citation type="submission" date="2020-11" db="EMBL/GenBank/DDBJ databases">
        <authorList>
            <person name="Cecchin M."/>
            <person name="Marcolungo L."/>
            <person name="Rossato M."/>
            <person name="Girolomoni L."/>
            <person name="Cosentino E."/>
            <person name="Cuine S."/>
            <person name="Li-Beisson Y."/>
            <person name="Delledonne M."/>
            <person name="Ballottari M."/>
        </authorList>
    </citation>
    <scope>NUCLEOTIDE SEQUENCE</scope>
    <source>
        <strain evidence="2">211/11P</strain>
        <tissue evidence="2">Whole cell</tissue>
    </source>
</reference>
<reference evidence="2" key="1">
    <citation type="journal article" date="2019" name="Plant J.">
        <title>Chlorella vulgaris genome assembly and annotation reveals the molecular basis for metabolic acclimation to high light conditions.</title>
        <authorList>
            <person name="Cecchin M."/>
            <person name="Marcolungo L."/>
            <person name="Rossato M."/>
            <person name="Girolomoni L."/>
            <person name="Cosentino E."/>
            <person name="Cuine S."/>
            <person name="Li-Beisson Y."/>
            <person name="Delledonne M."/>
            <person name="Ballottari M."/>
        </authorList>
    </citation>
    <scope>NUCLEOTIDE SEQUENCE</scope>
    <source>
        <strain evidence="2">211/11P</strain>
    </source>
</reference>
<feature type="compositionally biased region" description="Low complexity" evidence="1">
    <location>
        <begin position="7"/>
        <end position="53"/>
    </location>
</feature>
<evidence type="ECO:0000313" key="3">
    <source>
        <dbReference type="Proteomes" id="UP001055712"/>
    </source>
</evidence>
<proteinExistence type="predicted"/>
<gene>
    <name evidence="2" type="ORF">D9Q98_004773</name>
</gene>
<dbReference type="AlphaFoldDB" id="A0A9D4YXC1"/>